<dbReference type="PANTHER" id="PTHR47738:SF3">
    <property type="entry name" value="PHOSPHOTRANSFERASE SYSTEM MANNITOL_FRUCTOSE-SPECIFIC IIA DOMAIN CONTAINING PROTEIN"/>
    <property type="match status" value="1"/>
</dbReference>
<gene>
    <name evidence="2" type="ORF">IV57_GL000154</name>
</gene>
<evidence type="ECO:0000313" key="3">
    <source>
        <dbReference type="Proteomes" id="UP000051006"/>
    </source>
</evidence>
<dbReference type="STRING" id="993692.IV57_GL000154"/>
<dbReference type="PATRIC" id="fig|993692.3.peg.155"/>
<dbReference type="Pfam" id="PF00359">
    <property type="entry name" value="PTS_EIIA_2"/>
    <property type="match status" value="1"/>
</dbReference>
<evidence type="ECO:0000313" key="2">
    <source>
        <dbReference type="EMBL" id="KRO00833.1"/>
    </source>
</evidence>
<sequence>MFAVISAELEKKGVVKKTFREAIEKREKNYPTGLALTSGIGVAIPHTDPEYINENQIGFMSLEKPVEFRQMGSDTEVVPVRLVFVLCLKEAHKQLDMLQNLMELFGKKEVINAFISCNNENDFIKIINGK</sequence>
<dbReference type="InterPro" id="IPR016152">
    <property type="entry name" value="PTrfase/Anion_transptr"/>
</dbReference>
<feature type="domain" description="PTS EIIA type-2" evidence="1">
    <location>
        <begin position="1"/>
        <end position="130"/>
    </location>
</feature>
<dbReference type="EMBL" id="JQCF01000001">
    <property type="protein sequence ID" value="KRO00833.1"/>
    <property type="molecule type" value="Genomic_DNA"/>
</dbReference>
<name>A0A0R2LH09_9LACO</name>
<comment type="caution">
    <text evidence="2">The sequence shown here is derived from an EMBL/GenBank/DDBJ whole genome shotgun (WGS) entry which is preliminary data.</text>
</comment>
<keyword evidence="3" id="KW-1185">Reference proteome</keyword>
<dbReference type="Proteomes" id="UP000051006">
    <property type="component" value="Unassembled WGS sequence"/>
</dbReference>
<evidence type="ECO:0000259" key="1">
    <source>
        <dbReference type="PROSITE" id="PS51094"/>
    </source>
</evidence>
<reference evidence="2 3" key="1">
    <citation type="journal article" date="2015" name="Genome Announc.">
        <title>Expanding the biotechnology potential of lactobacilli through comparative genomics of 213 strains and associated genera.</title>
        <authorList>
            <person name="Sun Z."/>
            <person name="Harris H.M."/>
            <person name="McCann A."/>
            <person name="Guo C."/>
            <person name="Argimon S."/>
            <person name="Zhang W."/>
            <person name="Yang X."/>
            <person name="Jeffery I.B."/>
            <person name="Cooney J.C."/>
            <person name="Kagawa T.F."/>
            <person name="Liu W."/>
            <person name="Song Y."/>
            <person name="Salvetti E."/>
            <person name="Wrobel A."/>
            <person name="Rasinkangas P."/>
            <person name="Parkhill J."/>
            <person name="Rea M.C."/>
            <person name="O'Sullivan O."/>
            <person name="Ritari J."/>
            <person name="Douillard F.P."/>
            <person name="Paul Ross R."/>
            <person name="Yang R."/>
            <person name="Briner A.E."/>
            <person name="Felis G.E."/>
            <person name="de Vos W.M."/>
            <person name="Barrangou R."/>
            <person name="Klaenhammer T.R."/>
            <person name="Caufield P.W."/>
            <person name="Cui Y."/>
            <person name="Zhang H."/>
            <person name="O'Toole P.W."/>
        </authorList>
    </citation>
    <scope>NUCLEOTIDE SEQUENCE [LARGE SCALE GENOMIC DNA]</scope>
    <source>
        <strain evidence="2 3">DSM 24716</strain>
    </source>
</reference>
<dbReference type="PANTHER" id="PTHR47738">
    <property type="entry name" value="PTS SYSTEM FRUCTOSE-LIKE EIIA COMPONENT-RELATED"/>
    <property type="match status" value="1"/>
</dbReference>
<dbReference type="Gene3D" id="3.40.930.10">
    <property type="entry name" value="Mannitol-specific EII, Chain A"/>
    <property type="match status" value="1"/>
</dbReference>
<protein>
    <recommendedName>
        <fullName evidence="1">PTS EIIA type-2 domain-containing protein</fullName>
    </recommendedName>
</protein>
<dbReference type="CDD" id="cd00211">
    <property type="entry name" value="PTS_IIA_fru"/>
    <property type="match status" value="1"/>
</dbReference>
<dbReference type="AlphaFoldDB" id="A0A0R2LH09"/>
<accession>A0A0R2LH09</accession>
<dbReference type="SUPFAM" id="SSF55804">
    <property type="entry name" value="Phoshotransferase/anion transport protein"/>
    <property type="match status" value="1"/>
</dbReference>
<dbReference type="PROSITE" id="PS51094">
    <property type="entry name" value="PTS_EIIA_TYPE_2"/>
    <property type="match status" value="1"/>
</dbReference>
<dbReference type="InterPro" id="IPR051541">
    <property type="entry name" value="PTS_SugarTrans_NitroReg"/>
</dbReference>
<dbReference type="InterPro" id="IPR002178">
    <property type="entry name" value="PTS_EIIA_type-2_dom"/>
</dbReference>
<organism evidence="2 3">
    <name type="scientific">Companilactobacillus kimchiensis</name>
    <dbReference type="NCBI Taxonomy" id="993692"/>
    <lineage>
        <taxon>Bacteria</taxon>
        <taxon>Bacillati</taxon>
        <taxon>Bacillota</taxon>
        <taxon>Bacilli</taxon>
        <taxon>Lactobacillales</taxon>
        <taxon>Lactobacillaceae</taxon>
        <taxon>Companilactobacillus</taxon>
    </lineage>
</organism>
<proteinExistence type="predicted"/>